<feature type="region of interest" description="Disordered" evidence="1">
    <location>
        <begin position="26"/>
        <end position="67"/>
    </location>
</feature>
<proteinExistence type="predicted"/>
<dbReference type="EMBL" id="BAAAYU010000005">
    <property type="protein sequence ID" value="GAA3633552.1"/>
    <property type="molecule type" value="Genomic_DNA"/>
</dbReference>
<dbReference type="Proteomes" id="UP001501697">
    <property type="component" value="Unassembled WGS sequence"/>
</dbReference>
<dbReference type="InterPro" id="IPR006311">
    <property type="entry name" value="TAT_signal"/>
</dbReference>
<evidence type="ECO:0000256" key="1">
    <source>
        <dbReference type="SAM" id="MobiDB-lite"/>
    </source>
</evidence>
<accession>A0ABP7AIQ9</accession>
<comment type="caution">
    <text evidence="3">The sequence shown here is derived from an EMBL/GenBank/DDBJ whole genome shotgun (WGS) entry which is preliminary data.</text>
</comment>
<evidence type="ECO:0000313" key="4">
    <source>
        <dbReference type="Proteomes" id="UP001501697"/>
    </source>
</evidence>
<organism evidence="3 4">
    <name type="scientific">Microbacterium awajiense</name>
    <dbReference type="NCBI Taxonomy" id="415214"/>
    <lineage>
        <taxon>Bacteria</taxon>
        <taxon>Bacillati</taxon>
        <taxon>Actinomycetota</taxon>
        <taxon>Actinomycetes</taxon>
        <taxon>Micrococcales</taxon>
        <taxon>Microbacteriaceae</taxon>
        <taxon>Microbacterium</taxon>
    </lineage>
</organism>
<keyword evidence="2" id="KW-0732">Signal</keyword>
<feature type="signal peptide" evidence="2">
    <location>
        <begin position="1"/>
        <end position="21"/>
    </location>
</feature>
<dbReference type="PROSITE" id="PS51257">
    <property type="entry name" value="PROKAR_LIPOPROTEIN"/>
    <property type="match status" value="1"/>
</dbReference>
<gene>
    <name evidence="3" type="ORF">GCM10022200_15870</name>
</gene>
<reference evidence="4" key="1">
    <citation type="journal article" date="2019" name="Int. J. Syst. Evol. Microbiol.">
        <title>The Global Catalogue of Microorganisms (GCM) 10K type strain sequencing project: providing services to taxonomists for standard genome sequencing and annotation.</title>
        <authorList>
            <consortium name="The Broad Institute Genomics Platform"/>
            <consortium name="The Broad Institute Genome Sequencing Center for Infectious Disease"/>
            <person name="Wu L."/>
            <person name="Ma J."/>
        </authorList>
    </citation>
    <scope>NUCLEOTIDE SEQUENCE [LARGE SCALE GENOMIC DNA]</scope>
    <source>
        <strain evidence="4">JCM 16544</strain>
    </source>
</reference>
<feature type="chain" id="PRO_5046891311" description="DUF3558 domain-containing protein" evidence="2">
    <location>
        <begin position="22"/>
        <end position="197"/>
    </location>
</feature>
<evidence type="ECO:0008006" key="5">
    <source>
        <dbReference type="Google" id="ProtNLM"/>
    </source>
</evidence>
<keyword evidence="4" id="KW-1185">Reference proteome</keyword>
<protein>
    <recommendedName>
        <fullName evidence="5">DUF3558 domain-containing protein</fullName>
    </recommendedName>
</protein>
<sequence>MSRRRILLGAAAAVGAALVLAACAPEPGTQTPSPQPGSSTTSTPTPFGSPVPTPTTDDGATAHGGIPDDCRAILSPGVLAQLEGVPLNDTGMNPSGPQPDGTLVCVWGEAGDETMRLTTTISGLSRGPALDLLNELFDEGFTCYQPDEGTRCETASGSGAAIEGRTLYYLDDVLIDTTFVGIAPSGYTDAIIAAIHG</sequence>
<feature type="compositionally biased region" description="Low complexity" evidence="1">
    <location>
        <begin position="26"/>
        <end position="46"/>
    </location>
</feature>
<evidence type="ECO:0000256" key="2">
    <source>
        <dbReference type="SAM" id="SignalP"/>
    </source>
</evidence>
<dbReference type="PROSITE" id="PS51318">
    <property type="entry name" value="TAT"/>
    <property type="match status" value="1"/>
</dbReference>
<dbReference type="RefSeq" id="WP_344737456.1">
    <property type="nucleotide sequence ID" value="NZ_BAAAYU010000005.1"/>
</dbReference>
<name>A0ABP7AIQ9_9MICO</name>
<evidence type="ECO:0000313" key="3">
    <source>
        <dbReference type="EMBL" id="GAA3633552.1"/>
    </source>
</evidence>